<dbReference type="Proteomes" id="UP001519294">
    <property type="component" value="Unassembled WGS sequence"/>
</dbReference>
<keyword evidence="2" id="KW-1185">Reference proteome</keyword>
<accession>A0ABS4SBQ0</accession>
<comment type="caution">
    <text evidence="1">The sequence shown here is derived from an EMBL/GenBank/DDBJ whole genome shotgun (WGS) entry which is preliminary data.</text>
</comment>
<gene>
    <name evidence="1" type="ORF">J2Z81_002924</name>
</gene>
<name>A0ABS4SBQ0_9BACI</name>
<evidence type="ECO:0000313" key="2">
    <source>
        <dbReference type="Proteomes" id="UP001519294"/>
    </source>
</evidence>
<protein>
    <submittedName>
        <fullName evidence="1">Uncharacterized protein</fullName>
    </submittedName>
</protein>
<organism evidence="1 2">
    <name type="scientific">Virgibacillus alimentarius</name>
    <dbReference type="NCBI Taxonomy" id="698769"/>
    <lineage>
        <taxon>Bacteria</taxon>
        <taxon>Bacillati</taxon>
        <taxon>Bacillota</taxon>
        <taxon>Bacilli</taxon>
        <taxon>Bacillales</taxon>
        <taxon>Bacillaceae</taxon>
        <taxon>Virgibacillus</taxon>
    </lineage>
</organism>
<dbReference type="EMBL" id="JAGIKX010000043">
    <property type="protein sequence ID" value="MBP2258936.1"/>
    <property type="molecule type" value="Genomic_DNA"/>
</dbReference>
<sequence>MKFALTMYANHDKVSFVAEIPTAINDKKQKTSKKLLT</sequence>
<proteinExistence type="predicted"/>
<evidence type="ECO:0000313" key="1">
    <source>
        <dbReference type="EMBL" id="MBP2258936.1"/>
    </source>
</evidence>
<reference evidence="1 2" key="1">
    <citation type="submission" date="2021-03" db="EMBL/GenBank/DDBJ databases">
        <title>Genomic Encyclopedia of Type Strains, Phase IV (KMG-IV): sequencing the most valuable type-strain genomes for metagenomic binning, comparative biology and taxonomic classification.</title>
        <authorList>
            <person name="Goeker M."/>
        </authorList>
    </citation>
    <scope>NUCLEOTIDE SEQUENCE [LARGE SCALE GENOMIC DNA]</scope>
    <source>
        <strain evidence="1 2">DSM 25790</strain>
    </source>
</reference>